<comment type="caution">
    <text evidence="1">The sequence shown here is derived from an EMBL/GenBank/DDBJ whole genome shotgun (WGS) entry which is preliminary data.</text>
</comment>
<dbReference type="Proteomes" id="UP000276133">
    <property type="component" value="Unassembled WGS sequence"/>
</dbReference>
<protein>
    <submittedName>
        <fullName evidence="1">Uncharacterized protein</fullName>
    </submittedName>
</protein>
<dbReference type="EMBL" id="REGN01011706">
    <property type="protein sequence ID" value="RMZ96998.1"/>
    <property type="molecule type" value="Genomic_DNA"/>
</dbReference>
<dbReference type="AlphaFoldDB" id="A0A3M7PD81"/>
<evidence type="ECO:0000313" key="1">
    <source>
        <dbReference type="EMBL" id="RMZ96998.1"/>
    </source>
</evidence>
<name>A0A3M7PD81_BRAPC</name>
<reference evidence="1 2" key="1">
    <citation type="journal article" date="2018" name="Sci. Rep.">
        <title>Genomic signatures of local adaptation to the degree of environmental predictability in rotifers.</title>
        <authorList>
            <person name="Franch-Gras L."/>
            <person name="Hahn C."/>
            <person name="Garcia-Roger E.M."/>
            <person name="Carmona M.J."/>
            <person name="Serra M."/>
            <person name="Gomez A."/>
        </authorList>
    </citation>
    <scope>NUCLEOTIDE SEQUENCE [LARGE SCALE GENOMIC DNA]</scope>
    <source>
        <strain evidence="1">HYR1</strain>
    </source>
</reference>
<keyword evidence="2" id="KW-1185">Reference proteome</keyword>
<sequence>MPPKSKFIRSRIKINLKIKRLFNISFSNKESTNCDIREIAIVIIFLEKKLHIYEKKSACLLKYYSERIAALINIVNI</sequence>
<evidence type="ECO:0000313" key="2">
    <source>
        <dbReference type="Proteomes" id="UP000276133"/>
    </source>
</evidence>
<organism evidence="1 2">
    <name type="scientific">Brachionus plicatilis</name>
    <name type="common">Marine rotifer</name>
    <name type="synonym">Brachionus muelleri</name>
    <dbReference type="NCBI Taxonomy" id="10195"/>
    <lineage>
        <taxon>Eukaryota</taxon>
        <taxon>Metazoa</taxon>
        <taxon>Spiralia</taxon>
        <taxon>Gnathifera</taxon>
        <taxon>Rotifera</taxon>
        <taxon>Eurotatoria</taxon>
        <taxon>Monogononta</taxon>
        <taxon>Pseudotrocha</taxon>
        <taxon>Ploima</taxon>
        <taxon>Brachionidae</taxon>
        <taxon>Brachionus</taxon>
    </lineage>
</organism>
<gene>
    <name evidence="1" type="ORF">BpHYR1_003628</name>
</gene>
<accession>A0A3M7PD81</accession>
<proteinExistence type="predicted"/>